<dbReference type="InterPro" id="IPR027056">
    <property type="entry name" value="Gluconate_2DH_su3"/>
</dbReference>
<dbReference type="OrthoDB" id="63962at2"/>
<dbReference type="HOGENOM" id="CLU_102501_0_0_0"/>
<geneLocation type="plasmid" evidence="1 2">
    <name>pDEIPE01</name>
</geneLocation>
<organism evidence="1 2">
    <name type="scientific">Deinococcus peraridilitoris (strain DSM 19664 / LMG 22246 / CIP 109416 / KR-200)</name>
    <dbReference type="NCBI Taxonomy" id="937777"/>
    <lineage>
        <taxon>Bacteria</taxon>
        <taxon>Thermotogati</taxon>
        <taxon>Deinococcota</taxon>
        <taxon>Deinococci</taxon>
        <taxon>Deinococcales</taxon>
        <taxon>Deinococcaceae</taxon>
        <taxon>Deinococcus</taxon>
    </lineage>
</organism>
<proteinExistence type="predicted"/>
<gene>
    <name evidence="1" type="ordered locus">Deipe_3891</name>
</gene>
<dbReference type="PATRIC" id="fig|937777.3.peg.3904"/>
<accession>L0A630</accession>
<dbReference type="Proteomes" id="UP000010467">
    <property type="component" value="Plasmid pDEIPE01"/>
</dbReference>
<keyword evidence="2" id="KW-1185">Reference proteome</keyword>
<dbReference type="RefSeq" id="WP_015231208.1">
    <property type="nucleotide sequence ID" value="NC_019789.1"/>
</dbReference>
<name>L0A630_DEIPD</name>
<reference evidence="2" key="1">
    <citation type="submission" date="2012-03" db="EMBL/GenBank/DDBJ databases">
        <title>Complete sequence of plasmid 1 of Deinococcus peraridilitoris DSM 19664.</title>
        <authorList>
            <person name="Lucas S."/>
            <person name="Copeland A."/>
            <person name="Lapidus A."/>
            <person name="Glavina del Rio T."/>
            <person name="Dalin E."/>
            <person name="Tice H."/>
            <person name="Bruce D."/>
            <person name="Goodwin L."/>
            <person name="Pitluck S."/>
            <person name="Peters L."/>
            <person name="Mikhailova N."/>
            <person name="Lu M."/>
            <person name="Kyrpides N."/>
            <person name="Mavromatis K."/>
            <person name="Ivanova N."/>
            <person name="Brettin T."/>
            <person name="Detter J.C."/>
            <person name="Han C."/>
            <person name="Larimer F."/>
            <person name="Land M."/>
            <person name="Hauser L."/>
            <person name="Markowitz V."/>
            <person name="Cheng J.-F."/>
            <person name="Hugenholtz P."/>
            <person name="Woyke T."/>
            <person name="Wu D."/>
            <person name="Pukall R."/>
            <person name="Steenblock K."/>
            <person name="Brambilla E."/>
            <person name="Klenk H.-P."/>
            <person name="Eisen J.A."/>
        </authorList>
    </citation>
    <scope>NUCLEOTIDE SEQUENCE [LARGE SCALE GENOMIC DNA]</scope>
    <source>
        <strain evidence="2">DSM 19664 / LMG 22246 / CIP 109416 / KR-200</strain>
        <plasmid evidence="2">Plasmid pDEIPE01</plasmid>
    </source>
</reference>
<dbReference type="AlphaFoldDB" id="L0A630"/>
<evidence type="ECO:0000313" key="1">
    <source>
        <dbReference type="EMBL" id="AFZ69306.1"/>
    </source>
</evidence>
<protein>
    <recommendedName>
        <fullName evidence="3">Gluconate 2-dehydrogenase subunit 3</fullName>
    </recommendedName>
</protein>
<dbReference type="EMBL" id="CP003383">
    <property type="protein sequence ID" value="AFZ69306.1"/>
    <property type="molecule type" value="Genomic_DNA"/>
</dbReference>
<dbReference type="Pfam" id="PF13618">
    <property type="entry name" value="Gluconate_2-dh3"/>
    <property type="match status" value="1"/>
</dbReference>
<sequence length="204" mass="23460">MNGEFTSPYVGYNVLDKWNSVSWNDQTRKVLSQRLNSVPKRLYLTKYEWVTLEAICGRLIPQPDRPQQPVPITPWIDRKLHEDEWDGYRQPDMPPPREAWRLGLRGINETSHGRHGKDFVFLSPEEQDTVLTEVQHGHVQGGAWQDLPAEAFFTSVLVRTVVTIYYAHPAAWSEIGFGGPASPRGYVRLGADERDPWEAKARHE</sequence>
<dbReference type="KEGG" id="dpd:Deipe_3891"/>
<keyword evidence="1" id="KW-0614">Plasmid</keyword>
<evidence type="ECO:0008006" key="3">
    <source>
        <dbReference type="Google" id="ProtNLM"/>
    </source>
</evidence>
<evidence type="ECO:0000313" key="2">
    <source>
        <dbReference type="Proteomes" id="UP000010467"/>
    </source>
</evidence>